<name>A0AAU8LQ80_9BACT</name>
<accession>A0AAU8LQ80</accession>
<dbReference type="Pfam" id="PF00899">
    <property type="entry name" value="ThiF"/>
    <property type="match status" value="1"/>
</dbReference>
<evidence type="ECO:0000256" key="5">
    <source>
        <dbReference type="ARBA" id="ARBA00052218"/>
    </source>
</evidence>
<evidence type="ECO:0000256" key="1">
    <source>
        <dbReference type="ARBA" id="ARBA00009919"/>
    </source>
</evidence>
<evidence type="ECO:0000256" key="2">
    <source>
        <dbReference type="ARBA" id="ARBA00022679"/>
    </source>
</evidence>
<dbReference type="GO" id="GO:0005524">
    <property type="term" value="F:ATP binding"/>
    <property type="evidence" value="ECO:0007669"/>
    <property type="project" value="UniProtKB-KW"/>
</dbReference>
<dbReference type="PANTHER" id="PTHR10953">
    <property type="entry name" value="UBIQUITIN-ACTIVATING ENZYME E1"/>
    <property type="match status" value="1"/>
</dbReference>
<keyword evidence="2" id="KW-0808">Transferase</keyword>
<comment type="similarity">
    <text evidence="1">Belongs to the HesA/MoeB/ThiF family.</text>
</comment>
<proteinExistence type="inferred from homology"/>
<evidence type="ECO:0000256" key="10">
    <source>
        <dbReference type="ARBA" id="ARBA00075110"/>
    </source>
</evidence>
<evidence type="ECO:0000256" key="9">
    <source>
        <dbReference type="ARBA" id="ARBA00073635"/>
    </source>
</evidence>
<dbReference type="Gene3D" id="3.40.50.720">
    <property type="entry name" value="NAD(P)-binding Rossmann-like Domain"/>
    <property type="match status" value="1"/>
</dbReference>
<dbReference type="PANTHER" id="PTHR10953:SF102">
    <property type="entry name" value="ADENYLYLTRANSFERASE AND SULFURTRANSFERASE MOCS3"/>
    <property type="match status" value="1"/>
</dbReference>
<protein>
    <recommendedName>
        <fullName evidence="9">Molybdopterin-synthase adenylyltransferase</fullName>
        <ecNumber evidence="8">2.7.7.80</ecNumber>
    </recommendedName>
    <alternativeName>
        <fullName evidence="12">MoaD protein adenylase</fullName>
    </alternativeName>
    <alternativeName>
        <fullName evidence="10">Molybdopterin-converting factor subunit 1 adenylase</fullName>
    </alternativeName>
    <alternativeName>
        <fullName evidence="11">Sulfur carrier protein MoaD adenylyltransferase</fullName>
    </alternativeName>
</protein>
<evidence type="ECO:0000256" key="3">
    <source>
        <dbReference type="ARBA" id="ARBA00022741"/>
    </source>
</evidence>
<dbReference type="InterPro" id="IPR045886">
    <property type="entry name" value="ThiF/MoeB/HesA"/>
</dbReference>
<gene>
    <name evidence="14" type="ORF">Q3M24_13650</name>
</gene>
<evidence type="ECO:0000256" key="6">
    <source>
        <dbReference type="ARBA" id="ARBA00055169"/>
    </source>
</evidence>
<dbReference type="SUPFAM" id="SSF69572">
    <property type="entry name" value="Activating enzymes of the ubiquitin-like proteins"/>
    <property type="match status" value="1"/>
</dbReference>
<dbReference type="AlphaFoldDB" id="A0AAU8LQ80"/>
<dbReference type="GO" id="GO:0004792">
    <property type="term" value="F:thiosulfate-cyanide sulfurtransferase activity"/>
    <property type="evidence" value="ECO:0007669"/>
    <property type="project" value="TreeGrafter"/>
</dbReference>
<dbReference type="FunFam" id="3.40.50.720:FF:000033">
    <property type="entry name" value="Adenylyltransferase and sulfurtransferase MOCS3"/>
    <property type="match status" value="1"/>
</dbReference>
<comment type="subunit">
    <text evidence="7">Homodimer. Forms a stable heterotetrameric complex of 2 MoeB and 2 MoaD during adenylation of MoaD.</text>
</comment>
<dbReference type="EMBL" id="CP159373">
    <property type="protein sequence ID" value="XCN71354.1"/>
    <property type="molecule type" value="Genomic_DNA"/>
</dbReference>
<evidence type="ECO:0000256" key="12">
    <source>
        <dbReference type="ARBA" id="ARBA00078531"/>
    </source>
</evidence>
<dbReference type="GO" id="GO:0005829">
    <property type="term" value="C:cytosol"/>
    <property type="evidence" value="ECO:0007669"/>
    <property type="project" value="TreeGrafter"/>
</dbReference>
<comment type="catalytic activity">
    <reaction evidence="5">
        <text>[molybdopterin-synthase sulfur-carrier protein]-C-terminal Gly-Gly + ATP + H(+) = [molybdopterin-synthase sulfur-carrier protein]-C-terminal Gly-Gly-AMP + diphosphate</text>
        <dbReference type="Rhea" id="RHEA:43616"/>
        <dbReference type="Rhea" id="RHEA-COMP:12159"/>
        <dbReference type="Rhea" id="RHEA-COMP:12202"/>
        <dbReference type="ChEBI" id="CHEBI:15378"/>
        <dbReference type="ChEBI" id="CHEBI:30616"/>
        <dbReference type="ChEBI" id="CHEBI:33019"/>
        <dbReference type="ChEBI" id="CHEBI:90618"/>
        <dbReference type="ChEBI" id="CHEBI:90778"/>
        <dbReference type="EC" id="2.7.7.80"/>
    </reaction>
</comment>
<reference evidence="14" key="1">
    <citation type="journal article" date="2024" name="Syst. Appl. Microbiol.">
        <title>First single-strain enrichments of Electrothrix cable bacteria, description of E. aestuarii sp. nov. and E. rattekaaiensis sp. nov., and proposal of a cable bacteria taxonomy following the rules of the SeqCode.</title>
        <authorList>
            <person name="Plum-Jensen L.E."/>
            <person name="Schramm A."/>
            <person name="Marshall I.P.G."/>
        </authorList>
    </citation>
    <scope>NUCLEOTIDE SEQUENCE</scope>
    <source>
        <strain evidence="14">Rat1</strain>
    </source>
</reference>
<evidence type="ECO:0000256" key="8">
    <source>
        <dbReference type="ARBA" id="ARBA00066884"/>
    </source>
</evidence>
<sequence length="268" mass="28612">MVQLTDKQLERYSRHIILQEVGPEGQEKLLNAKVLVVGTGGLGSPNSLYLTAAGVGTVGIVDADVVDASNLQRQIAHSTKDLDRPKVESAAEKMRALNPDVTVKPYLMYLDASNINEIIREYDFVIDGSDNFATKFLVNDACVLAGIPFSHGGILRFNGQTTTVLPGQTACYRCSFREPPPNPVGCSRAGVLGAVAGMLGTIQAAEALKFITGAGTLLTDALLTFDAATMNFRRVNLKKRSDCPVCGENPTITNLEEHVLVAACGSTD</sequence>
<evidence type="ECO:0000259" key="13">
    <source>
        <dbReference type="Pfam" id="PF00899"/>
    </source>
</evidence>
<dbReference type="InterPro" id="IPR035985">
    <property type="entry name" value="Ubiquitin-activating_enz"/>
</dbReference>
<evidence type="ECO:0000256" key="4">
    <source>
        <dbReference type="ARBA" id="ARBA00022840"/>
    </source>
</evidence>
<evidence type="ECO:0000313" key="14">
    <source>
        <dbReference type="EMBL" id="XCN71354.1"/>
    </source>
</evidence>
<evidence type="ECO:0000256" key="7">
    <source>
        <dbReference type="ARBA" id="ARBA00063809"/>
    </source>
</evidence>
<reference evidence="14" key="2">
    <citation type="submission" date="2024-06" db="EMBL/GenBank/DDBJ databases">
        <authorList>
            <person name="Plum-Jensen L.E."/>
            <person name="Schramm A."/>
            <person name="Marshall I.P.G."/>
        </authorList>
    </citation>
    <scope>NUCLEOTIDE SEQUENCE</scope>
    <source>
        <strain evidence="14">Rat1</strain>
    </source>
</reference>
<dbReference type="InterPro" id="IPR000594">
    <property type="entry name" value="ThiF_NAD_FAD-bd"/>
</dbReference>
<dbReference type="CDD" id="cd00757">
    <property type="entry name" value="ThiF_MoeB_HesA_family"/>
    <property type="match status" value="1"/>
</dbReference>
<dbReference type="GO" id="GO:0061605">
    <property type="term" value="F:molybdopterin-synthase adenylyltransferase activity"/>
    <property type="evidence" value="ECO:0007669"/>
    <property type="project" value="UniProtKB-EC"/>
</dbReference>
<dbReference type="GO" id="GO:0008146">
    <property type="term" value="F:sulfotransferase activity"/>
    <property type="evidence" value="ECO:0007669"/>
    <property type="project" value="TreeGrafter"/>
</dbReference>
<dbReference type="EC" id="2.7.7.80" evidence="8"/>
<keyword evidence="3" id="KW-0547">Nucleotide-binding</keyword>
<organism evidence="14">
    <name type="scientific">Candidatus Electrothrix aestuarii</name>
    <dbReference type="NCBI Taxonomy" id="3062594"/>
    <lineage>
        <taxon>Bacteria</taxon>
        <taxon>Pseudomonadati</taxon>
        <taxon>Thermodesulfobacteriota</taxon>
        <taxon>Desulfobulbia</taxon>
        <taxon>Desulfobulbales</taxon>
        <taxon>Desulfobulbaceae</taxon>
        <taxon>Candidatus Electrothrix</taxon>
    </lineage>
</organism>
<dbReference type="GO" id="GO:0008641">
    <property type="term" value="F:ubiquitin-like modifier activating enzyme activity"/>
    <property type="evidence" value="ECO:0007669"/>
    <property type="project" value="InterPro"/>
</dbReference>
<comment type="function">
    <text evidence="6">Catalyzes the adenylation by ATP of the carboxyl group of the C-terminal glycine of sulfur carrier protein MoaD.</text>
</comment>
<evidence type="ECO:0000256" key="11">
    <source>
        <dbReference type="ARBA" id="ARBA00075328"/>
    </source>
</evidence>
<keyword evidence="4" id="KW-0067">ATP-binding</keyword>
<dbReference type="KEGG" id="eaj:Q3M24_13650"/>
<dbReference type="NCBIfam" id="NF004281">
    <property type="entry name" value="PRK05690.1"/>
    <property type="match status" value="1"/>
</dbReference>
<feature type="domain" description="THIF-type NAD/FAD binding fold" evidence="13">
    <location>
        <begin position="12"/>
        <end position="245"/>
    </location>
</feature>